<organism evidence="5 6">
    <name type="scientific">Candidatus Korobacter versatilis</name>
    <dbReference type="NCBI Taxonomy" id="658062"/>
    <lineage>
        <taxon>Bacteria</taxon>
        <taxon>Pseudomonadati</taxon>
        <taxon>Acidobacteriota</taxon>
        <taxon>Terriglobia</taxon>
        <taxon>Terriglobales</taxon>
        <taxon>Candidatus Korobacteraceae</taxon>
        <taxon>Candidatus Korobacter</taxon>
    </lineage>
</organism>
<dbReference type="Pfam" id="PF01966">
    <property type="entry name" value="HD"/>
    <property type="match status" value="1"/>
</dbReference>
<dbReference type="Pfam" id="PF01336">
    <property type="entry name" value="tRNA_anti-codon"/>
    <property type="match status" value="1"/>
</dbReference>
<evidence type="ECO:0000313" key="5">
    <source>
        <dbReference type="EMBL" id="MBI2679015.1"/>
    </source>
</evidence>
<protein>
    <submittedName>
        <fullName evidence="5">HD domain-containing protein</fullName>
    </submittedName>
</protein>
<dbReference type="CDD" id="cd04492">
    <property type="entry name" value="YhaM_OBF_like"/>
    <property type="match status" value="1"/>
</dbReference>
<dbReference type="PANTHER" id="PTHR37294:SF1">
    <property type="entry name" value="3'-5' EXORIBONUCLEASE YHAM"/>
    <property type="match status" value="1"/>
</dbReference>
<accession>A0A932ERM3</accession>
<evidence type="ECO:0000256" key="1">
    <source>
        <dbReference type="ARBA" id="ARBA00022801"/>
    </source>
</evidence>
<keyword evidence="1" id="KW-0378">Hydrolase</keyword>
<dbReference type="InterPro" id="IPR003607">
    <property type="entry name" value="HD/PDEase_dom"/>
</dbReference>
<dbReference type="SUPFAM" id="SSF109604">
    <property type="entry name" value="HD-domain/PDEase-like"/>
    <property type="match status" value="1"/>
</dbReference>
<evidence type="ECO:0000313" key="6">
    <source>
        <dbReference type="Proteomes" id="UP000779809"/>
    </source>
</evidence>
<feature type="domain" description="HD" evidence="4">
    <location>
        <begin position="185"/>
        <end position="288"/>
    </location>
</feature>
<dbReference type="Gene3D" id="2.40.50.140">
    <property type="entry name" value="Nucleic acid-binding proteins"/>
    <property type="match status" value="1"/>
</dbReference>
<dbReference type="AlphaFoldDB" id="A0A932ERM3"/>
<sequence length="354" mass="39832">MAKDFYIRDAAQHENTVITSNFVVASKQIKPKKTGELYLWLTLADKSGHIEARMWDNVTDVLYGFEQNDFVKVKGLINKYNGRFQLTIHKLRKMDEGEIEFSDYLPKTTKDVDELWKTLGAFVHSFKNPHLKALLEAFMADPEIAAAYKAAPAAKTLHHAFIGGLLDPVVSLFTSCDLVSRNYPAIDRDLLLTGAFLHDIGKVHELSYQRSFAYTTRGQLLGHMIIELEMLQAKIEEVNRKLDTPFPAPLKTLIEHLIISHHGQYDFGSPKLPMFPEALMLHYLDDLDSKMEAMRAHFEREAESEGEWTSYNPSLSRPLLNTKKFLAGKKPAAAPEEDAAKAAAAVSNKGEPGS</sequence>
<feature type="region of interest" description="Disordered" evidence="2">
    <location>
        <begin position="330"/>
        <end position="354"/>
    </location>
</feature>
<dbReference type="InterPro" id="IPR004365">
    <property type="entry name" value="NA-bd_OB_tRNA"/>
</dbReference>
<reference evidence="5" key="1">
    <citation type="submission" date="2020-07" db="EMBL/GenBank/DDBJ databases">
        <title>Huge and variable diversity of episymbiotic CPR bacteria and DPANN archaea in groundwater ecosystems.</title>
        <authorList>
            <person name="He C.Y."/>
            <person name="Keren R."/>
            <person name="Whittaker M."/>
            <person name="Farag I.F."/>
            <person name="Doudna J."/>
            <person name="Cate J.H.D."/>
            <person name="Banfield J.F."/>
        </authorList>
    </citation>
    <scope>NUCLEOTIDE SEQUENCE</scope>
    <source>
        <strain evidence="5">NC_groundwater_580_Pr5_B-0.1um_64_19</strain>
    </source>
</reference>
<dbReference type="InterPro" id="IPR006674">
    <property type="entry name" value="HD_domain"/>
</dbReference>
<dbReference type="Gene3D" id="1.10.3210.10">
    <property type="entry name" value="Hypothetical protein af1432"/>
    <property type="match status" value="1"/>
</dbReference>
<name>A0A932ERM3_9BACT</name>
<dbReference type="CDD" id="cd00077">
    <property type="entry name" value="HDc"/>
    <property type="match status" value="1"/>
</dbReference>
<dbReference type="SUPFAM" id="SSF50249">
    <property type="entry name" value="Nucleic acid-binding proteins"/>
    <property type="match status" value="1"/>
</dbReference>
<evidence type="ECO:0000259" key="4">
    <source>
        <dbReference type="Pfam" id="PF01966"/>
    </source>
</evidence>
<comment type="caution">
    <text evidence="5">The sequence shown here is derived from an EMBL/GenBank/DDBJ whole genome shotgun (WGS) entry which is preliminary data.</text>
</comment>
<dbReference type="InterPro" id="IPR050798">
    <property type="entry name" value="YhaM_exoribonuc/phosphodiest"/>
</dbReference>
<dbReference type="Proteomes" id="UP000779809">
    <property type="component" value="Unassembled WGS sequence"/>
</dbReference>
<dbReference type="InterPro" id="IPR012340">
    <property type="entry name" value="NA-bd_OB-fold"/>
</dbReference>
<dbReference type="GO" id="GO:0031125">
    <property type="term" value="P:rRNA 3'-end processing"/>
    <property type="evidence" value="ECO:0007669"/>
    <property type="project" value="TreeGrafter"/>
</dbReference>
<dbReference type="GO" id="GO:0003676">
    <property type="term" value="F:nucleic acid binding"/>
    <property type="evidence" value="ECO:0007669"/>
    <property type="project" value="InterPro"/>
</dbReference>
<evidence type="ECO:0000256" key="2">
    <source>
        <dbReference type="SAM" id="MobiDB-lite"/>
    </source>
</evidence>
<dbReference type="EMBL" id="JACPNR010000011">
    <property type="protein sequence ID" value="MBI2679015.1"/>
    <property type="molecule type" value="Genomic_DNA"/>
</dbReference>
<feature type="domain" description="OB" evidence="3">
    <location>
        <begin position="33"/>
        <end position="92"/>
    </location>
</feature>
<dbReference type="PANTHER" id="PTHR37294">
    <property type="entry name" value="3'-5' EXORIBONUCLEASE YHAM"/>
    <property type="match status" value="1"/>
</dbReference>
<proteinExistence type="predicted"/>
<evidence type="ECO:0000259" key="3">
    <source>
        <dbReference type="Pfam" id="PF01336"/>
    </source>
</evidence>
<dbReference type="GO" id="GO:0016787">
    <property type="term" value="F:hydrolase activity"/>
    <property type="evidence" value="ECO:0007669"/>
    <property type="project" value="UniProtKB-KW"/>
</dbReference>
<gene>
    <name evidence="5" type="ORF">HYX28_09560</name>
</gene>